<dbReference type="PANTHER" id="PTHR47169:SF2">
    <property type="entry name" value="OS01G0541250 PROTEIN"/>
    <property type="match status" value="1"/>
</dbReference>
<comment type="caution">
    <text evidence="1">The sequence shown here is derived from an EMBL/GenBank/DDBJ whole genome shotgun (WGS) entry which is preliminary data.</text>
</comment>
<proteinExistence type="predicted"/>
<organism evidence="1 2">
    <name type="scientific">Cuscuta epithymum</name>
    <dbReference type="NCBI Taxonomy" id="186058"/>
    <lineage>
        <taxon>Eukaryota</taxon>
        <taxon>Viridiplantae</taxon>
        <taxon>Streptophyta</taxon>
        <taxon>Embryophyta</taxon>
        <taxon>Tracheophyta</taxon>
        <taxon>Spermatophyta</taxon>
        <taxon>Magnoliopsida</taxon>
        <taxon>eudicotyledons</taxon>
        <taxon>Gunneridae</taxon>
        <taxon>Pentapetalae</taxon>
        <taxon>asterids</taxon>
        <taxon>lamiids</taxon>
        <taxon>Solanales</taxon>
        <taxon>Convolvulaceae</taxon>
        <taxon>Cuscuteae</taxon>
        <taxon>Cuscuta</taxon>
        <taxon>Cuscuta subgen. Cuscuta</taxon>
    </lineage>
</organism>
<evidence type="ECO:0000313" key="1">
    <source>
        <dbReference type="EMBL" id="CAH9134806.1"/>
    </source>
</evidence>
<feature type="non-terminal residue" evidence="1">
    <location>
        <position position="103"/>
    </location>
</feature>
<gene>
    <name evidence="1" type="ORF">CEPIT_LOCUS34026</name>
</gene>
<reference evidence="1" key="1">
    <citation type="submission" date="2022-07" db="EMBL/GenBank/DDBJ databases">
        <authorList>
            <person name="Macas J."/>
            <person name="Novak P."/>
            <person name="Neumann P."/>
        </authorList>
    </citation>
    <scope>NUCLEOTIDE SEQUENCE</scope>
</reference>
<protein>
    <submittedName>
        <fullName evidence="1">Uncharacterized protein</fullName>
    </submittedName>
</protein>
<dbReference type="AlphaFoldDB" id="A0AAV0FGW5"/>
<dbReference type="EMBL" id="CAMAPF010000984">
    <property type="protein sequence ID" value="CAH9134806.1"/>
    <property type="molecule type" value="Genomic_DNA"/>
</dbReference>
<dbReference type="Proteomes" id="UP001152523">
    <property type="component" value="Unassembled WGS sequence"/>
</dbReference>
<dbReference type="PANTHER" id="PTHR47169">
    <property type="entry name" value="OS01G0541250 PROTEIN"/>
    <property type="match status" value="1"/>
</dbReference>
<sequence>MKSGFICQKRQQVFTPFPRKMIHLEQLNLRNFLPKIMFLTAVGRPRIADSGEVEWDGEIGIFPFTYEDTTKRSSKNRPAGTLETKPTLSVTRQVMRDMFINTL</sequence>
<evidence type="ECO:0000313" key="2">
    <source>
        <dbReference type="Proteomes" id="UP001152523"/>
    </source>
</evidence>
<name>A0AAV0FGW5_9ASTE</name>
<keyword evidence="2" id="KW-1185">Reference proteome</keyword>
<accession>A0AAV0FGW5</accession>